<keyword evidence="3" id="KW-1185">Reference proteome</keyword>
<evidence type="ECO:0000256" key="1">
    <source>
        <dbReference type="SAM" id="MobiDB-lite"/>
    </source>
</evidence>
<reference evidence="3" key="1">
    <citation type="journal article" date="2015" name="Genome Announc.">
        <title>Draft Genome Sequence of an Anaerobic Ammonium-Oxidizing Bacterium, "Candidatus Brocadia sinica".</title>
        <authorList>
            <person name="Oshiki M."/>
            <person name="Shinyako-Hata K."/>
            <person name="Satoh H."/>
            <person name="Okabe S."/>
        </authorList>
    </citation>
    <scope>NUCLEOTIDE SEQUENCE [LARGE SCALE GENOMIC DNA]</scope>
    <source>
        <strain evidence="3">JPN1</strain>
    </source>
</reference>
<evidence type="ECO:0000313" key="2">
    <source>
        <dbReference type="EMBL" id="GAN34654.1"/>
    </source>
</evidence>
<organism evidence="2 3">
    <name type="scientific">Candidatus Brocadia sinica JPN1</name>
    <dbReference type="NCBI Taxonomy" id="1197129"/>
    <lineage>
        <taxon>Bacteria</taxon>
        <taxon>Pseudomonadati</taxon>
        <taxon>Planctomycetota</taxon>
        <taxon>Candidatus Brocadiia</taxon>
        <taxon>Candidatus Brocadiales</taxon>
        <taxon>Candidatus Brocadiaceae</taxon>
        <taxon>Candidatus Brocadia</taxon>
    </lineage>
</organism>
<dbReference type="Proteomes" id="UP000032309">
    <property type="component" value="Unassembled WGS sequence"/>
</dbReference>
<dbReference type="EMBL" id="BAFN01000001">
    <property type="protein sequence ID" value="GAN34654.1"/>
    <property type="molecule type" value="Genomic_DNA"/>
</dbReference>
<comment type="caution">
    <text evidence="2">The sequence shown here is derived from an EMBL/GenBank/DDBJ whole genome shotgun (WGS) entry which is preliminary data.</text>
</comment>
<proteinExistence type="predicted"/>
<protein>
    <submittedName>
        <fullName evidence="2">Uncharacterized protein</fullName>
    </submittedName>
</protein>
<feature type="region of interest" description="Disordered" evidence="1">
    <location>
        <begin position="28"/>
        <end position="48"/>
    </location>
</feature>
<name>A0ABQ0K0Q8_9BACT</name>
<gene>
    <name evidence="2" type="ORF">BROSI_A3197</name>
</gene>
<accession>A0ABQ0K0Q8</accession>
<sequence length="48" mass="6137">MCYEDRKKQIDLWNYQEINSHERVENIDRIKRNQKMEKDREKPENAWK</sequence>
<evidence type="ECO:0000313" key="3">
    <source>
        <dbReference type="Proteomes" id="UP000032309"/>
    </source>
</evidence>